<dbReference type="PROSITE" id="PS51257">
    <property type="entry name" value="PROKAR_LIPOPROTEIN"/>
    <property type="match status" value="1"/>
</dbReference>
<evidence type="ECO:0000313" key="5">
    <source>
        <dbReference type="EMBL" id="GFJ88230.1"/>
    </source>
</evidence>
<evidence type="ECO:0000256" key="1">
    <source>
        <dbReference type="ARBA" id="ARBA00010062"/>
    </source>
</evidence>
<dbReference type="Proteomes" id="UP000482960">
    <property type="component" value="Unassembled WGS sequence"/>
</dbReference>
<evidence type="ECO:0000259" key="4">
    <source>
        <dbReference type="Pfam" id="PF13458"/>
    </source>
</evidence>
<keyword evidence="2 3" id="KW-0732">Signal</keyword>
<dbReference type="Gene3D" id="3.40.50.2300">
    <property type="match status" value="2"/>
</dbReference>
<protein>
    <submittedName>
        <fullName evidence="5">Branched chain amino acid ABC transporter substrate-binding protein</fullName>
    </submittedName>
</protein>
<evidence type="ECO:0000313" key="6">
    <source>
        <dbReference type="Proteomes" id="UP000482960"/>
    </source>
</evidence>
<accession>A0A6V8KXW4</accession>
<dbReference type="InterPro" id="IPR028082">
    <property type="entry name" value="Peripla_BP_I"/>
</dbReference>
<reference evidence="5 6" key="1">
    <citation type="submission" date="2020-03" db="EMBL/GenBank/DDBJ databases">
        <title>Whole genome shotgun sequence of Phytohabitans rumicis NBRC 108638.</title>
        <authorList>
            <person name="Komaki H."/>
            <person name="Tamura T."/>
        </authorList>
    </citation>
    <scope>NUCLEOTIDE SEQUENCE [LARGE SCALE GENOMIC DNA]</scope>
    <source>
        <strain evidence="5 6">NBRC 108638</strain>
    </source>
</reference>
<dbReference type="PANTHER" id="PTHR47151">
    <property type="entry name" value="LEU/ILE/VAL-BINDING ABC TRANSPORTER SUBUNIT"/>
    <property type="match status" value="1"/>
</dbReference>
<dbReference type="SUPFAM" id="SSF53822">
    <property type="entry name" value="Periplasmic binding protein-like I"/>
    <property type="match status" value="1"/>
</dbReference>
<keyword evidence="6" id="KW-1185">Reference proteome</keyword>
<dbReference type="RefSeq" id="WP_173075497.1">
    <property type="nucleotide sequence ID" value="NZ_BAABJB010000006.1"/>
</dbReference>
<proteinExistence type="inferred from homology"/>
<dbReference type="Pfam" id="PF13458">
    <property type="entry name" value="Peripla_BP_6"/>
    <property type="match status" value="1"/>
</dbReference>
<dbReference type="AlphaFoldDB" id="A0A6V8KXW4"/>
<feature type="chain" id="PRO_5038734073" evidence="3">
    <location>
        <begin position="28"/>
        <end position="391"/>
    </location>
</feature>
<dbReference type="PANTHER" id="PTHR47151:SF2">
    <property type="entry name" value="AMINO ACID BINDING PROTEIN"/>
    <property type="match status" value="1"/>
</dbReference>
<reference evidence="5 6" key="2">
    <citation type="submission" date="2020-03" db="EMBL/GenBank/DDBJ databases">
        <authorList>
            <person name="Ichikawa N."/>
            <person name="Kimura A."/>
            <person name="Kitahashi Y."/>
            <person name="Uohara A."/>
        </authorList>
    </citation>
    <scope>NUCLEOTIDE SEQUENCE [LARGE SCALE GENOMIC DNA]</scope>
    <source>
        <strain evidence="5 6">NBRC 108638</strain>
    </source>
</reference>
<evidence type="ECO:0000256" key="2">
    <source>
        <dbReference type="ARBA" id="ARBA00022729"/>
    </source>
</evidence>
<feature type="domain" description="Leucine-binding protein" evidence="4">
    <location>
        <begin position="44"/>
        <end position="351"/>
    </location>
</feature>
<organism evidence="5 6">
    <name type="scientific">Phytohabitans rumicis</name>
    <dbReference type="NCBI Taxonomy" id="1076125"/>
    <lineage>
        <taxon>Bacteria</taxon>
        <taxon>Bacillati</taxon>
        <taxon>Actinomycetota</taxon>
        <taxon>Actinomycetes</taxon>
        <taxon>Micromonosporales</taxon>
        <taxon>Micromonosporaceae</taxon>
    </lineage>
</organism>
<gene>
    <name evidence="5" type="ORF">Prum_018720</name>
</gene>
<dbReference type="EMBL" id="BLPG01000001">
    <property type="protein sequence ID" value="GFJ88230.1"/>
    <property type="molecule type" value="Genomic_DNA"/>
</dbReference>
<comment type="similarity">
    <text evidence="1">Belongs to the leucine-binding protein family.</text>
</comment>
<dbReference type="InterPro" id="IPR028081">
    <property type="entry name" value="Leu-bd"/>
</dbReference>
<name>A0A6V8KXW4_9ACTN</name>
<evidence type="ECO:0000256" key="3">
    <source>
        <dbReference type="SAM" id="SignalP"/>
    </source>
</evidence>
<dbReference type="CDD" id="cd06342">
    <property type="entry name" value="PBP1_ABC_LIVBP-like"/>
    <property type="match status" value="1"/>
</dbReference>
<sequence>MRQKLARAFGGIAIAALVFGGAAACQAGEDDDTGGSGTSAACGLKIGFFGALTGDAAGLGIHMRNGTKLAIDQYNKENADCTVELQEYDSQGDPAKAPALATQAAGDQKVIAIIGPAFSGESEVANPIFQSATLPIITPSATRPSLSTKGWTIFHRGVGNDESQGPAAGRYIQNVMKAEKVYVVDDQSAYGAGLADEVKKVLGAAVVGTDKVQVKQTNFSAVVTKIRGSGATALFFGGYYTEAGLLLKQLKGAGWTGTMVAGDGVNDANFVSVAGQANAEGTILTCPCAPATAAKGTFVTDYKAAFDNAEPGTYADVSYDITKIVLEGLKDGKATRADMLAWINGYNKAGPATGVTYKFESNGELDPTQVIVWAFKVQAGKVVPDVEIPKA</sequence>
<comment type="caution">
    <text evidence="5">The sequence shown here is derived from an EMBL/GenBank/DDBJ whole genome shotgun (WGS) entry which is preliminary data.</text>
</comment>
<feature type="signal peptide" evidence="3">
    <location>
        <begin position="1"/>
        <end position="27"/>
    </location>
</feature>